<reference evidence="4" key="1">
    <citation type="submission" date="2017-09" db="EMBL/GenBank/DDBJ databases">
        <title>Depth-based differentiation of microbial function through sediment-hosted aquifers and enrichment of novel symbionts in the deep terrestrial subsurface.</title>
        <authorList>
            <person name="Probst A.J."/>
            <person name="Ladd B."/>
            <person name="Jarett J.K."/>
            <person name="Geller-Mcgrath D.E."/>
            <person name="Sieber C.M.K."/>
            <person name="Emerson J.B."/>
            <person name="Anantharaman K."/>
            <person name="Thomas B.C."/>
            <person name="Malmstrom R."/>
            <person name="Stieglmeier M."/>
            <person name="Klingl A."/>
            <person name="Woyke T."/>
            <person name="Ryan C.M."/>
            <person name="Banfield J.F."/>
        </authorList>
    </citation>
    <scope>NUCLEOTIDE SEQUENCE [LARGE SCALE GENOMIC DNA]</scope>
</reference>
<dbReference type="AlphaFoldDB" id="A0A2H0YMR6"/>
<dbReference type="SUPFAM" id="SSF53756">
    <property type="entry name" value="UDP-Glycosyltransferase/glycogen phosphorylase"/>
    <property type="match status" value="1"/>
</dbReference>
<dbReference type="Gene3D" id="3.40.50.2000">
    <property type="entry name" value="Glycogen Phosphorylase B"/>
    <property type="match status" value="2"/>
</dbReference>
<comment type="caution">
    <text evidence="3">The sequence shown here is derived from an EMBL/GenBank/DDBJ whole genome shotgun (WGS) entry which is preliminary data.</text>
</comment>
<name>A0A2H0YMR6_9BACT</name>
<keyword evidence="3" id="KW-0808">Transferase</keyword>
<dbReference type="EMBL" id="PEYD01000003">
    <property type="protein sequence ID" value="PIS39791.1"/>
    <property type="molecule type" value="Genomic_DNA"/>
</dbReference>
<dbReference type="Proteomes" id="UP000230088">
    <property type="component" value="Unassembled WGS sequence"/>
</dbReference>
<dbReference type="PANTHER" id="PTHR12526">
    <property type="entry name" value="GLYCOSYLTRANSFERASE"/>
    <property type="match status" value="1"/>
</dbReference>
<gene>
    <name evidence="3" type="ORF">COT33_00150</name>
</gene>
<protein>
    <submittedName>
        <fullName evidence="3">Glycosyl transferase</fullName>
    </submittedName>
</protein>
<feature type="domain" description="Glycosyl transferase family 1" evidence="1">
    <location>
        <begin position="188"/>
        <end position="323"/>
    </location>
</feature>
<dbReference type="GO" id="GO:0016757">
    <property type="term" value="F:glycosyltransferase activity"/>
    <property type="evidence" value="ECO:0007669"/>
    <property type="project" value="InterPro"/>
</dbReference>
<dbReference type="CDD" id="cd03802">
    <property type="entry name" value="GT4_AviGT4-like"/>
    <property type="match status" value="1"/>
</dbReference>
<dbReference type="InterPro" id="IPR001296">
    <property type="entry name" value="Glyco_trans_1"/>
</dbReference>
<dbReference type="InterPro" id="IPR028098">
    <property type="entry name" value="Glyco_trans_4-like_N"/>
</dbReference>
<evidence type="ECO:0000259" key="1">
    <source>
        <dbReference type="Pfam" id="PF00534"/>
    </source>
</evidence>
<dbReference type="PANTHER" id="PTHR12526:SF595">
    <property type="entry name" value="BLL5217 PROTEIN"/>
    <property type="match status" value="1"/>
</dbReference>
<evidence type="ECO:0000259" key="2">
    <source>
        <dbReference type="Pfam" id="PF13439"/>
    </source>
</evidence>
<evidence type="ECO:0000313" key="4">
    <source>
        <dbReference type="Proteomes" id="UP000230088"/>
    </source>
</evidence>
<sequence>MNLLLLIASSRSIQVKENKTMKIALLAPFEESVPPKRYGGIEIIVYYLAQILTKKGHQVFLLATGDSKTNAKLIPIFPHSIRKEKIAQNIKNRDAIKYIGVGKIIKELKKIKIDIIHNHIGWRFLPFACLFESPTVTTLHGPLDTPYQQFIYGQFKKIPVISISDSQRKPFPNLNYAATIYNGIDIKEFEFNNKPKGDYFAFLARMSPEKGPVQAIQAAKKAGVKLKMAAKVDAVDKEYFDKEVKPFIDGEQIKFLGEIKINEKSGFLRNAKGLLAPLRWEEPFGLFMTEAMACGTPVIVFDRGSARELVNDEKSGFVVKELDENDKPNVNGLIEAIKKIGQIDRQECRRWVEEKFTIEKMVDNYEKLFYKILKKHGNI</sequence>
<organism evidence="3 4">
    <name type="scientific">Candidatus Nealsonbacteria bacterium CG08_land_8_20_14_0_20_38_20</name>
    <dbReference type="NCBI Taxonomy" id="1974705"/>
    <lineage>
        <taxon>Bacteria</taxon>
        <taxon>Candidatus Nealsoniibacteriota</taxon>
    </lineage>
</organism>
<dbReference type="Pfam" id="PF00534">
    <property type="entry name" value="Glycos_transf_1"/>
    <property type="match status" value="1"/>
</dbReference>
<feature type="domain" description="Glycosyltransferase subfamily 4-like N-terminal" evidence="2">
    <location>
        <begin position="38"/>
        <end position="186"/>
    </location>
</feature>
<accession>A0A2H0YMR6</accession>
<evidence type="ECO:0000313" key="3">
    <source>
        <dbReference type="EMBL" id="PIS39791.1"/>
    </source>
</evidence>
<proteinExistence type="predicted"/>
<dbReference type="Pfam" id="PF13439">
    <property type="entry name" value="Glyco_transf_4"/>
    <property type="match status" value="1"/>
</dbReference>